<proteinExistence type="predicted"/>
<evidence type="ECO:0000313" key="2">
    <source>
        <dbReference type="EMBL" id="KKN73561.1"/>
    </source>
</evidence>
<evidence type="ECO:0000256" key="1">
    <source>
        <dbReference type="SAM" id="MobiDB-lite"/>
    </source>
</evidence>
<reference evidence="2" key="1">
    <citation type="journal article" date="2015" name="Nature">
        <title>Complex archaea that bridge the gap between prokaryotes and eukaryotes.</title>
        <authorList>
            <person name="Spang A."/>
            <person name="Saw J.H."/>
            <person name="Jorgensen S.L."/>
            <person name="Zaremba-Niedzwiedzka K."/>
            <person name="Martijn J."/>
            <person name="Lind A.E."/>
            <person name="van Eijk R."/>
            <person name="Schleper C."/>
            <person name="Guy L."/>
            <person name="Ettema T.J."/>
        </authorList>
    </citation>
    <scope>NUCLEOTIDE SEQUENCE</scope>
</reference>
<name>A0A0F9VJ57_9ZZZZ</name>
<feature type="region of interest" description="Disordered" evidence="1">
    <location>
        <begin position="1"/>
        <end position="22"/>
    </location>
</feature>
<accession>A0A0F9VJ57</accession>
<protein>
    <submittedName>
        <fullName evidence="2">Uncharacterized protein</fullName>
    </submittedName>
</protein>
<dbReference type="EMBL" id="LAZR01000341">
    <property type="protein sequence ID" value="KKN73561.1"/>
    <property type="molecule type" value="Genomic_DNA"/>
</dbReference>
<dbReference type="AlphaFoldDB" id="A0A0F9VJ57"/>
<comment type="caution">
    <text evidence="2">The sequence shown here is derived from an EMBL/GenBank/DDBJ whole genome shotgun (WGS) entry which is preliminary data.</text>
</comment>
<sequence>QEQTMNEKEQSEPSNGLTKHLFREAGRGGIYLDI</sequence>
<feature type="compositionally biased region" description="Basic and acidic residues" evidence="1">
    <location>
        <begin position="1"/>
        <end position="11"/>
    </location>
</feature>
<gene>
    <name evidence="2" type="ORF">LCGC14_0398770</name>
</gene>
<feature type="non-terminal residue" evidence="2">
    <location>
        <position position="1"/>
    </location>
</feature>
<organism evidence="2">
    <name type="scientific">marine sediment metagenome</name>
    <dbReference type="NCBI Taxonomy" id="412755"/>
    <lineage>
        <taxon>unclassified sequences</taxon>
        <taxon>metagenomes</taxon>
        <taxon>ecological metagenomes</taxon>
    </lineage>
</organism>